<sequence>MWSAFQKIATILYIPSKEKHHSSTELYTLITKIKPSYEPPVNKSYHS</sequence>
<reference evidence="1" key="1">
    <citation type="submission" date="2014-09" db="EMBL/GenBank/DDBJ databases">
        <authorList>
            <person name="Magalhaes I.L.F."/>
            <person name="Oliveira U."/>
            <person name="Santos F.R."/>
            <person name="Vidigal T.H.D.A."/>
            <person name="Brescovit A.D."/>
            <person name="Santos A.J."/>
        </authorList>
    </citation>
    <scope>NUCLEOTIDE SEQUENCE</scope>
    <source>
        <tissue evidence="1">Shoot tissue taken approximately 20 cm above the soil surface</tissue>
    </source>
</reference>
<name>A0A0A9AYE1_ARUDO</name>
<reference evidence="1" key="2">
    <citation type="journal article" date="2015" name="Data Brief">
        <title>Shoot transcriptome of the giant reed, Arundo donax.</title>
        <authorList>
            <person name="Barrero R.A."/>
            <person name="Guerrero F.D."/>
            <person name="Moolhuijzen P."/>
            <person name="Goolsby J.A."/>
            <person name="Tidwell J."/>
            <person name="Bellgard S.E."/>
            <person name="Bellgard M.I."/>
        </authorList>
    </citation>
    <scope>NUCLEOTIDE SEQUENCE</scope>
    <source>
        <tissue evidence="1">Shoot tissue taken approximately 20 cm above the soil surface</tissue>
    </source>
</reference>
<dbReference type="AlphaFoldDB" id="A0A0A9AYE1"/>
<proteinExistence type="predicted"/>
<dbReference type="EMBL" id="GBRH01242982">
    <property type="protein sequence ID" value="JAD54913.1"/>
    <property type="molecule type" value="Transcribed_RNA"/>
</dbReference>
<protein>
    <submittedName>
        <fullName evidence="1">Uncharacterized protein</fullName>
    </submittedName>
</protein>
<organism evidence="1">
    <name type="scientific">Arundo donax</name>
    <name type="common">Giant reed</name>
    <name type="synonym">Donax arundinaceus</name>
    <dbReference type="NCBI Taxonomy" id="35708"/>
    <lineage>
        <taxon>Eukaryota</taxon>
        <taxon>Viridiplantae</taxon>
        <taxon>Streptophyta</taxon>
        <taxon>Embryophyta</taxon>
        <taxon>Tracheophyta</taxon>
        <taxon>Spermatophyta</taxon>
        <taxon>Magnoliopsida</taxon>
        <taxon>Liliopsida</taxon>
        <taxon>Poales</taxon>
        <taxon>Poaceae</taxon>
        <taxon>PACMAD clade</taxon>
        <taxon>Arundinoideae</taxon>
        <taxon>Arundineae</taxon>
        <taxon>Arundo</taxon>
    </lineage>
</organism>
<evidence type="ECO:0000313" key="1">
    <source>
        <dbReference type="EMBL" id="JAD54913.1"/>
    </source>
</evidence>
<accession>A0A0A9AYE1</accession>